<dbReference type="InterPro" id="IPR037026">
    <property type="entry name" value="Vgr_OB-fold_dom_sf"/>
</dbReference>
<dbReference type="NCBIfam" id="TIGR01644">
    <property type="entry name" value="phage_P2_V"/>
    <property type="match status" value="1"/>
</dbReference>
<dbReference type="Proteomes" id="UP001167864">
    <property type="component" value="Unassembled WGS sequence"/>
</dbReference>
<proteinExistence type="predicted"/>
<dbReference type="RefSeq" id="WP_289817495.1">
    <property type="nucleotide sequence ID" value="NZ_JAUEHU010000001.1"/>
</dbReference>
<dbReference type="Pfam" id="PF18946">
    <property type="entry name" value="Apex"/>
    <property type="match status" value="1"/>
</dbReference>
<evidence type="ECO:0000259" key="1">
    <source>
        <dbReference type="Pfam" id="PF04717"/>
    </source>
</evidence>
<dbReference type="Pfam" id="PF18715">
    <property type="entry name" value="Phage_spike"/>
    <property type="match status" value="1"/>
</dbReference>
<protein>
    <submittedName>
        <fullName evidence="3">Phage baseplate assembly protein V</fullName>
    </submittedName>
</protein>
<dbReference type="Pfam" id="PF04717">
    <property type="entry name" value="Phage_base_V"/>
    <property type="match status" value="1"/>
</dbReference>
<evidence type="ECO:0000313" key="4">
    <source>
        <dbReference type="Proteomes" id="UP001167864"/>
    </source>
</evidence>
<organism evidence="3 4">
    <name type="scientific">Yersinia nurmii</name>
    <dbReference type="NCBI Taxonomy" id="685706"/>
    <lineage>
        <taxon>Bacteria</taxon>
        <taxon>Pseudomonadati</taxon>
        <taxon>Pseudomonadota</taxon>
        <taxon>Gammaproteobacteria</taxon>
        <taxon>Enterobacterales</taxon>
        <taxon>Yersiniaceae</taxon>
        <taxon>Yersinia</taxon>
    </lineage>
</organism>
<name>A0AAW7JU40_9GAMM</name>
<dbReference type="InterPro" id="IPR040629">
    <property type="entry name" value="Phage_spike"/>
</dbReference>
<evidence type="ECO:0000259" key="2">
    <source>
        <dbReference type="Pfam" id="PF18715"/>
    </source>
</evidence>
<dbReference type="InterPro" id="IPR013046">
    <property type="entry name" value="GpV/Gp45"/>
</dbReference>
<evidence type="ECO:0000313" key="3">
    <source>
        <dbReference type="EMBL" id="MDN0085941.1"/>
    </source>
</evidence>
<accession>A0AAW7JU40</accession>
<dbReference type="Gene3D" id="2.40.50.230">
    <property type="entry name" value="Gp5 N-terminal domain"/>
    <property type="match status" value="1"/>
</dbReference>
<dbReference type="EMBL" id="JAUEHU010000001">
    <property type="protein sequence ID" value="MDN0085941.1"/>
    <property type="molecule type" value="Genomic_DNA"/>
</dbReference>
<dbReference type="AlphaFoldDB" id="A0AAW7JU40"/>
<feature type="domain" description="Phage spike trimer" evidence="2">
    <location>
        <begin position="121"/>
        <end position="173"/>
    </location>
</feature>
<feature type="domain" description="Gp5/Type VI secretion system Vgr protein OB-fold" evidence="1">
    <location>
        <begin position="17"/>
        <end position="84"/>
    </location>
</feature>
<dbReference type="InterPro" id="IPR044033">
    <property type="entry name" value="GpV-like_apex"/>
</dbReference>
<gene>
    <name evidence="3" type="ORF">QVN42_00785</name>
</gene>
<reference evidence="3" key="1">
    <citation type="submission" date="2023-06" db="EMBL/GenBank/DDBJ databases">
        <authorList>
            <person name="Polev D.E."/>
            <person name="Saitova A.T."/>
            <person name="Bogumilchik E.A."/>
            <person name="Kokorina G.I."/>
            <person name="Voskresenskaia E.A."/>
        </authorList>
    </citation>
    <scope>NUCLEOTIDE SEQUENCE</scope>
    <source>
        <strain evidence="3">2145 StPb PI</strain>
    </source>
</reference>
<comment type="caution">
    <text evidence="3">The sequence shown here is derived from an EMBL/GenBank/DDBJ whole genome shotgun (WGS) entry which is preliminary data.</text>
</comment>
<sequence>MKTLIAALKRALANLIRIGIVSEVDTVKGLCRVKMGELETDWLNWLTPRAGRVRFWSAPSVGEQVIILSIGGELTTAFVLPAVFSDSNPAPSASADAIVVTFPDGARFEYEPATRHLAITGMKTANIVAETSITLTTPVVKCTQHLITRTLLIEEGGEARGHFNHSGGNLTSNGIVVHTHQHGGVKGGGDSSGGPQ</sequence>
<dbReference type="Gene3D" id="6.20.150.10">
    <property type="match status" value="1"/>
</dbReference>
<dbReference type="InterPro" id="IPR006531">
    <property type="entry name" value="Gp5/Vgr_OB"/>
</dbReference>